<keyword evidence="5" id="KW-0964">Secreted</keyword>
<comment type="catalytic activity">
    <reaction evidence="1">
        <text>a 1,2-diacyl-sn-glycero-3-phosphocholine + H2O = a 1,2-diacyl-sn-glycero-3-phosphate + choline + H(+)</text>
        <dbReference type="Rhea" id="RHEA:14445"/>
        <dbReference type="ChEBI" id="CHEBI:15354"/>
        <dbReference type="ChEBI" id="CHEBI:15377"/>
        <dbReference type="ChEBI" id="CHEBI:15378"/>
        <dbReference type="ChEBI" id="CHEBI:57643"/>
        <dbReference type="ChEBI" id="CHEBI:58608"/>
        <dbReference type="EC" id="3.1.4.4"/>
    </reaction>
</comment>
<feature type="domain" description="PLD phosphodiesterase" evidence="10">
    <location>
        <begin position="337"/>
        <end position="364"/>
    </location>
</feature>
<evidence type="ECO:0000313" key="11">
    <source>
        <dbReference type="EMBL" id="GAA4010397.1"/>
    </source>
</evidence>
<keyword evidence="7" id="KW-0378">Hydrolase</keyword>
<dbReference type="PANTHER" id="PTHR18896:SF76">
    <property type="entry name" value="PHOSPHOLIPASE"/>
    <property type="match status" value="1"/>
</dbReference>
<dbReference type="InterPro" id="IPR015679">
    <property type="entry name" value="PLipase_D_fam"/>
</dbReference>
<dbReference type="Pfam" id="PF13091">
    <property type="entry name" value="PLDc_2"/>
    <property type="match status" value="1"/>
</dbReference>
<accession>A0ABP7SE61</accession>
<dbReference type="Pfam" id="PF00614">
    <property type="entry name" value="PLDc"/>
    <property type="match status" value="1"/>
</dbReference>
<dbReference type="SUPFAM" id="SSF56024">
    <property type="entry name" value="Phospholipase D/nuclease"/>
    <property type="match status" value="2"/>
</dbReference>
<evidence type="ECO:0000256" key="4">
    <source>
        <dbReference type="ARBA" id="ARBA00018392"/>
    </source>
</evidence>
<gene>
    <name evidence="11" type="ORF">GCM10022280_04510</name>
</gene>
<dbReference type="Proteomes" id="UP001500235">
    <property type="component" value="Unassembled WGS sequence"/>
</dbReference>
<keyword evidence="8" id="KW-0443">Lipid metabolism</keyword>
<evidence type="ECO:0000256" key="2">
    <source>
        <dbReference type="ARBA" id="ARBA00003145"/>
    </source>
</evidence>
<dbReference type="SMART" id="SM00155">
    <property type="entry name" value="PLDc"/>
    <property type="match status" value="2"/>
</dbReference>
<sequence length="487" mass="55529">MGPQLEPGSNCWRIEQAGRASVIVDACDYYHIIRQMMERANHRILIIGWDFDPRILLDRGESRESLGDFLLGIARKKPNVDIRILKWDLGALKLLVRGKALGWLARLAWQKSIKFTLDHAHPAGCSHHQKIVVIDDSFAICGGIDMTGDRWDKSAHLDDEPGRVRPNGKPYGPWHDVTMAVDGPLARALAELSRDRWRRATGEELPKIEPRDDLWPDELDPHFTDARFAIARTQAPYKDWEEVREIEALFVDAIESAKRFIYLENQYFTSPRIAAAIMRRMEAPEPPEIVLVTPITADGWLEQVAMDATRLRLMKIIGAVDPEDRFRIYTPKTKGGQDIYVHAKVMIVDDAFLKIGSANMNNRSLGLDSECDLALVDEERHRDCVRAVREQLMAEHLGASEEEVREVFERTGSLRATIAELTRPGERRLEPLPYEKPDGTACFIAETELLDPKSPDAMFEGMTRRTLFDPLRGRFKALRRRGKKLPV</sequence>
<evidence type="ECO:0000256" key="5">
    <source>
        <dbReference type="ARBA" id="ARBA00022525"/>
    </source>
</evidence>
<proteinExistence type="predicted"/>
<comment type="subcellular location">
    <subcellularLocation>
        <location evidence="3">Secreted</location>
    </subcellularLocation>
</comment>
<evidence type="ECO:0000313" key="12">
    <source>
        <dbReference type="Proteomes" id="UP001500235"/>
    </source>
</evidence>
<evidence type="ECO:0000256" key="1">
    <source>
        <dbReference type="ARBA" id="ARBA00000798"/>
    </source>
</evidence>
<organism evidence="11 12">
    <name type="scientific">Sphingomonas swuensis</name>
    <dbReference type="NCBI Taxonomy" id="977800"/>
    <lineage>
        <taxon>Bacteria</taxon>
        <taxon>Pseudomonadati</taxon>
        <taxon>Pseudomonadota</taxon>
        <taxon>Alphaproteobacteria</taxon>
        <taxon>Sphingomonadales</taxon>
        <taxon>Sphingomonadaceae</taxon>
        <taxon>Sphingomonas</taxon>
    </lineage>
</organism>
<keyword evidence="12" id="KW-1185">Reference proteome</keyword>
<evidence type="ECO:0000256" key="8">
    <source>
        <dbReference type="ARBA" id="ARBA00023098"/>
    </source>
</evidence>
<dbReference type="InterPro" id="IPR001736">
    <property type="entry name" value="PLipase_D/transphosphatidylase"/>
</dbReference>
<comment type="function">
    <text evidence="2">Could be a virulence factor.</text>
</comment>
<evidence type="ECO:0000256" key="3">
    <source>
        <dbReference type="ARBA" id="ARBA00004613"/>
    </source>
</evidence>
<dbReference type="CDD" id="cd09143">
    <property type="entry name" value="PLDc_vPLD1_2_like_bac_2"/>
    <property type="match status" value="1"/>
</dbReference>
<feature type="domain" description="PLD phosphodiesterase" evidence="10">
    <location>
        <begin position="127"/>
        <end position="150"/>
    </location>
</feature>
<reference evidence="12" key="1">
    <citation type="journal article" date="2019" name="Int. J. Syst. Evol. Microbiol.">
        <title>The Global Catalogue of Microorganisms (GCM) 10K type strain sequencing project: providing services to taxonomists for standard genome sequencing and annotation.</title>
        <authorList>
            <consortium name="The Broad Institute Genomics Platform"/>
            <consortium name="The Broad Institute Genome Sequencing Center for Infectious Disease"/>
            <person name="Wu L."/>
            <person name="Ma J."/>
        </authorList>
    </citation>
    <scope>NUCLEOTIDE SEQUENCE [LARGE SCALE GENOMIC DNA]</scope>
    <source>
        <strain evidence="12">JCM 17563</strain>
    </source>
</reference>
<protein>
    <recommendedName>
        <fullName evidence="4">Phospholipase D</fullName>
    </recommendedName>
    <alternativeName>
        <fullName evidence="9">Choline phosphatase</fullName>
    </alternativeName>
</protein>
<dbReference type="CDD" id="cd09140">
    <property type="entry name" value="PLDc_vPLD1_2_like_bac_1"/>
    <property type="match status" value="1"/>
</dbReference>
<dbReference type="PROSITE" id="PS50035">
    <property type="entry name" value="PLD"/>
    <property type="match status" value="2"/>
</dbReference>
<dbReference type="Gene3D" id="3.30.870.10">
    <property type="entry name" value="Endonuclease Chain A"/>
    <property type="match status" value="2"/>
</dbReference>
<dbReference type="EMBL" id="BAABBQ010000001">
    <property type="protein sequence ID" value="GAA4010397.1"/>
    <property type="molecule type" value="Genomic_DNA"/>
</dbReference>
<evidence type="ECO:0000256" key="9">
    <source>
        <dbReference type="ARBA" id="ARBA00029594"/>
    </source>
</evidence>
<keyword evidence="6" id="KW-0677">Repeat</keyword>
<evidence type="ECO:0000259" key="10">
    <source>
        <dbReference type="PROSITE" id="PS50035"/>
    </source>
</evidence>
<comment type="caution">
    <text evidence="11">The sequence shown here is derived from an EMBL/GenBank/DDBJ whole genome shotgun (WGS) entry which is preliminary data.</text>
</comment>
<dbReference type="InterPro" id="IPR025202">
    <property type="entry name" value="PLD-like_dom"/>
</dbReference>
<evidence type="ECO:0000256" key="7">
    <source>
        <dbReference type="ARBA" id="ARBA00022801"/>
    </source>
</evidence>
<evidence type="ECO:0000256" key="6">
    <source>
        <dbReference type="ARBA" id="ARBA00022737"/>
    </source>
</evidence>
<dbReference type="PANTHER" id="PTHR18896">
    <property type="entry name" value="PHOSPHOLIPASE D"/>
    <property type="match status" value="1"/>
</dbReference>
<name>A0ABP7SE61_9SPHN</name>